<comment type="caution">
    <text evidence="1">Lacks conserved residue(s) required for the propagation of feature annotation.</text>
</comment>
<accession>A0A8J7JKC7</accession>
<reference evidence="3" key="1">
    <citation type="submission" date="2020-12" db="EMBL/GenBank/DDBJ databases">
        <title>Geomonas sp. Red875, isolated from river sediment.</title>
        <authorList>
            <person name="Xu Z."/>
            <person name="Zhang Z."/>
            <person name="Masuda Y."/>
            <person name="Itoh H."/>
            <person name="Senoo K."/>
        </authorList>
    </citation>
    <scope>NUCLEOTIDE SEQUENCE</scope>
    <source>
        <strain evidence="3">Red875</strain>
    </source>
</reference>
<keyword evidence="4" id="KW-1185">Reference proteome</keyword>
<comment type="caution">
    <text evidence="3">The sequence shown here is derived from an EMBL/GenBank/DDBJ whole genome shotgun (WGS) entry which is preliminary data.</text>
</comment>
<evidence type="ECO:0000259" key="2">
    <source>
        <dbReference type="PROSITE" id="PS50110"/>
    </source>
</evidence>
<dbReference type="Proteomes" id="UP000636888">
    <property type="component" value="Unassembled WGS sequence"/>
</dbReference>
<dbReference type="InterPro" id="IPR011006">
    <property type="entry name" value="CheY-like_superfamily"/>
</dbReference>
<feature type="domain" description="Response regulatory" evidence="2">
    <location>
        <begin position="2"/>
        <end position="126"/>
    </location>
</feature>
<dbReference type="SUPFAM" id="SSF52172">
    <property type="entry name" value="CheY-like"/>
    <property type="match status" value="1"/>
</dbReference>
<evidence type="ECO:0000256" key="1">
    <source>
        <dbReference type="PROSITE-ProRule" id="PRU00169"/>
    </source>
</evidence>
<proteinExistence type="predicted"/>
<dbReference type="SMART" id="SM00448">
    <property type="entry name" value="REC"/>
    <property type="match status" value="1"/>
</dbReference>
<dbReference type="GO" id="GO:0000160">
    <property type="term" value="P:phosphorelay signal transduction system"/>
    <property type="evidence" value="ECO:0007669"/>
    <property type="project" value="InterPro"/>
</dbReference>
<protein>
    <recommendedName>
        <fullName evidence="2">Response regulatory domain-containing protein</fullName>
    </recommendedName>
</protein>
<dbReference type="InterPro" id="IPR001789">
    <property type="entry name" value="Sig_transdc_resp-reg_receiver"/>
</dbReference>
<sequence>MRFLVAEGDGSARADLLQLLARFGECHLADNGADAVTAHLTSLHEQQGYDLFFLGMKLPGQDWLGVIQAVRHAEQRFGAAEVPIVILADCLSPREMVGAYYYGGCTDLLVKPVRLARLVELLLGSNLIAPEQASRLLADVYRGSADLRC</sequence>
<evidence type="ECO:0000313" key="4">
    <source>
        <dbReference type="Proteomes" id="UP000636888"/>
    </source>
</evidence>
<dbReference type="RefSeq" id="WP_199382634.1">
    <property type="nucleotide sequence ID" value="NZ_JAEMHM010000003.1"/>
</dbReference>
<dbReference type="Gene3D" id="3.40.50.2300">
    <property type="match status" value="1"/>
</dbReference>
<name>A0A8J7JKC7_9BACT</name>
<dbReference type="PROSITE" id="PS50110">
    <property type="entry name" value="RESPONSE_REGULATORY"/>
    <property type="match status" value="1"/>
</dbReference>
<dbReference type="EMBL" id="JAEMHM010000003">
    <property type="protein sequence ID" value="MBJ6723785.1"/>
    <property type="molecule type" value="Genomic_DNA"/>
</dbReference>
<organism evidence="3 4">
    <name type="scientific">Geomesophilobacter sediminis</name>
    <dbReference type="NCBI Taxonomy" id="2798584"/>
    <lineage>
        <taxon>Bacteria</taxon>
        <taxon>Pseudomonadati</taxon>
        <taxon>Thermodesulfobacteriota</taxon>
        <taxon>Desulfuromonadia</taxon>
        <taxon>Geobacterales</taxon>
        <taxon>Geobacteraceae</taxon>
        <taxon>Geomesophilobacter</taxon>
    </lineage>
</organism>
<evidence type="ECO:0000313" key="3">
    <source>
        <dbReference type="EMBL" id="MBJ6723785.1"/>
    </source>
</evidence>
<gene>
    <name evidence="3" type="ORF">JFN93_03605</name>
</gene>
<dbReference type="AlphaFoldDB" id="A0A8J7JKC7"/>